<dbReference type="InterPro" id="IPR016024">
    <property type="entry name" value="ARM-type_fold"/>
</dbReference>
<dbReference type="Gene3D" id="1.25.10.90">
    <property type="match status" value="1"/>
</dbReference>
<sequence>MCEHINTQASSANELRTQLEELGEPPLRSFNARLVPTESDEALLGIRIPTLRQIAKDLWRHNRPLADAFLSDLPHRYLEENLLHMLLLNQLRDADEYATALEPFLPHITNWMVSDAAGPKLPTEELQRLEPYLRTWLADSHTYTSRVGGVLLMSNYLRDLFRPEHLQWVARIPSQDYYSHMLQGWYLATALVTQPDAIWPVLRDPEAAGVPLSVEARLKAIQKSIESRRISAGDKTELRALRAAIRGRHA</sequence>
<accession>A0A0M5KZJ1</accession>
<dbReference type="InterPro" id="IPR014825">
    <property type="entry name" value="DNA_alkylation"/>
</dbReference>
<evidence type="ECO:0008006" key="3">
    <source>
        <dbReference type="Google" id="ProtNLM"/>
    </source>
</evidence>
<gene>
    <name evidence="1" type="ORF">AL705_03845</name>
</gene>
<dbReference type="CDD" id="cd06561">
    <property type="entry name" value="AlkD_like"/>
    <property type="match status" value="1"/>
</dbReference>
<name>A0A0M5KZJ1_9ACTN</name>
<evidence type="ECO:0000313" key="2">
    <source>
        <dbReference type="Proteomes" id="UP000068137"/>
    </source>
</evidence>
<dbReference type="KEGG" id="cbq:AL705_03845"/>
<reference evidence="1 2" key="1">
    <citation type="journal article" date="2015" name="Genome Announc.">
        <title>Complete Genome Sequences for Two Strains of a Novel Fastidious, Partially Acid-Fast, Gram-Positive Corynebacterineae Bacterium, Derived from Human Clinical Samples.</title>
        <authorList>
            <person name="Nicholson A.C."/>
            <person name="Bell M."/>
            <person name="Humrighouse B.W."/>
            <person name="McQuiston J.R."/>
        </authorList>
    </citation>
    <scope>NUCLEOTIDE SEQUENCE [LARGE SCALE GENOMIC DNA]</scope>
    <source>
        <strain evidence="1 2">X1698</strain>
    </source>
</reference>
<dbReference type="OrthoDB" id="9797095at2"/>
<proteinExistence type="predicted"/>
<dbReference type="Proteomes" id="UP000068137">
    <property type="component" value="Chromosome"/>
</dbReference>
<dbReference type="EMBL" id="CP012390">
    <property type="protein sequence ID" value="ALE18922.1"/>
    <property type="molecule type" value="Genomic_DNA"/>
</dbReference>
<organism evidence="1 2">
    <name type="scientific">Lawsonella clevelandensis</name>
    <dbReference type="NCBI Taxonomy" id="1528099"/>
    <lineage>
        <taxon>Bacteria</taxon>
        <taxon>Bacillati</taxon>
        <taxon>Actinomycetota</taxon>
        <taxon>Actinomycetes</taxon>
        <taxon>Mycobacteriales</taxon>
        <taxon>Lawsonellaceae</taxon>
        <taxon>Lawsonella</taxon>
    </lineage>
</organism>
<dbReference type="Pfam" id="PF08713">
    <property type="entry name" value="DNA_alkylation"/>
    <property type="match status" value="1"/>
</dbReference>
<dbReference type="RefSeq" id="WP_053961883.1">
    <property type="nucleotide sequence ID" value="NZ_CP012390.1"/>
</dbReference>
<evidence type="ECO:0000313" key="1">
    <source>
        <dbReference type="EMBL" id="ALE18922.1"/>
    </source>
</evidence>
<protein>
    <recommendedName>
        <fullName evidence="3">DNA alkylation repair protein</fullName>
    </recommendedName>
</protein>
<dbReference type="AlphaFoldDB" id="A0A0M5KZJ1"/>
<dbReference type="SUPFAM" id="SSF48371">
    <property type="entry name" value="ARM repeat"/>
    <property type="match status" value="1"/>
</dbReference>